<dbReference type="EMBL" id="FOXV01000007">
    <property type="protein sequence ID" value="SFQ49029.1"/>
    <property type="molecule type" value="Genomic_DNA"/>
</dbReference>
<dbReference type="GO" id="GO:0016758">
    <property type="term" value="F:hexosyltransferase activity"/>
    <property type="evidence" value="ECO:0007669"/>
    <property type="project" value="TreeGrafter"/>
</dbReference>
<dbReference type="Proteomes" id="UP000243106">
    <property type="component" value="Unassembled WGS sequence"/>
</dbReference>
<dbReference type="AlphaFoldDB" id="A0A1I5YXS0"/>
<reference evidence="4" key="1">
    <citation type="submission" date="2016-10" db="EMBL/GenBank/DDBJ databases">
        <authorList>
            <person name="Varghese N."/>
            <person name="Submissions S."/>
        </authorList>
    </citation>
    <scope>NUCLEOTIDE SEQUENCE [LARGE SCALE GENOMIC DNA]</scope>
    <source>
        <strain evidence="4">JCM 10271</strain>
    </source>
</reference>
<dbReference type="InterPro" id="IPR004629">
    <property type="entry name" value="WecG_TagA_CpsF"/>
</dbReference>
<accession>A0A1I5YXS0</accession>
<keyword evidence="1" id="KW-0328">Glycosyltransferase</keyword>
<dbReference type="CDD" id="cd06533">
    <property type="entry name" value="Glyco_transf_WecG_TagA"/>
    <property type="match status" value="1"/>
</dbReference>
<dbReference type="Pfam" id="PF03808">
    <property type="entry name" value="Glyco_tran_WecG"/>
    <property type="match status" value="1"/>
</dbReference>
<dbReference type="PANTHER" id="PTHR34136">
    <property type="match status" value="1"/>
</dbReference>
<evidence type="ECO:0000313" key="3">
    <source>
        <dbReference type="EMBL" id="SFQ49029.1"/>
    </source>
</evidence>
<sequence>MGQDMTFEYAGTRVAVNVADHDALSAAVRGRLSQGRGFAVATLNLDHMVKLRSDPEFRAAYARHDFVTADGNPVVWLSRLASRPVDLVPGSDAILPLCRVAAELGAAIGLYGSTEETLGRAKTYLEAEVPGLRVAFAEAPPMGFDPDGDAARDALGRMQAEGARLVFLALGAPRQECLAARGREIAPDIGFVSIGAGLDFFAGHQRRAPRLVRKLALEWLWRMLSDPRRLAPRYAKCGAILPLEVIRALRQRHSP</sequence>
<dbReference type="PANTHER" id="PTHR34136:SF1">
    <property type="entry name" value="UDP-N-ACETYL-D-MANNOSAMINURONIC ACID TRANSFERASE"/>
    <property type="match status" value="1"/>
</dbReference>
<evidence type="ECO:0000256" key="2">
    <source>
        <dbReference type="ARBA" id="ARBA00022679"/>
    </source>
</evidence>
<dbReference type="NCBIfam" id="TIGR00696">
    <property type="entry name" value="wecG_tagA_cpsF"/>
    <property type="match status" value="1"/>
</dbReference>
<proteinExistence type="predicted"/>
<name>A0A1I5YXS0_9RHOB</name>
<keyword evidence="2" id="KW-0808">Transferase</keyword>
<evidence type="ECO:0000313" key="4">
    <source>
        <dbReference type="Proteomes" id="UP000243106"/>
    </source>
</evidence>
<protein>
    <submittedName>
        <fullName evidence="3">Polymer biosynthesis protein, WecB/TagA/CpsF family</fullName>
    </submittedName>
</protein>
<dbReference type="STRING" id="93684.SAMN05421853_10734"/>
<evidence type="ECO:0000256" key="1">
    <source>
        <dbReference type="ARBA" id="ARBA00022676"/>
    </source>
</evidence>
<keyword evidence="4" id="KW-1185">Reference proteome</keyword>
<gene>
    <name evidence="3" type="ORF">SAMN05421853_10734</name>
</gene>
<organism evidence="3 4">
    <name type="scientific">Roseivivax halotolerans</name>
    <dbReference type="NCBI Taxonomy" id="93684"/>
    <lineage>
        <taxon>Bacteria</taxon>
        <taxon>Pseudomonadati</taxon>
        <taxon>Pseudomonadota</taxon>
        <taxon>Alphaproteobacteria</taxon>
        <taxon>Rhodobacterales</taxon>
        <taxon>Roseobacteraceae</taxon>
        <taxon>Roseivivax</taxon>
    </lineage>
</organism>